<dbReference type="Gene3D" id="3.40.50.720">
    <property type="entry name" value="NAD(P)-binding Rossmann-like Domain"/>
    <property type="match status" value="1"/>
</dbReference>
<dbReference type="PANTHER" id="PTHR42748">
    <property type="entry name" value="NITROGEN METABOLITE REPRESSION PROTEIN NMRA FAMILY MEMBER"/>
    <property type="match status" value="1"/>
</dbReference>
<keyword evidence="5" id="KW-1185">Reference proteome</keyword>
<dbReference type="OrthoDB" id="419598at2759"/>
<dbReference type="CDD" id="cd05251">
    <property type="entry name" value="NmrA_like_SDR_a"/>
    <property type="match status" value="1"/>
</dbReference>
<dbReference type="PANTHER" id="PTHR42748:SF7">
    <property type="entry name" value="NMRA LIKE REDOX SENSOR 1-RELATED"/>
    <property type="match status" value="1"/>
</dbReference>
<evidence type="ECO:0000259" key="3">
    <source>
        <dbReference type="Pfam" id="PF05368"/>
    </source>
</evidence>
<dbReference type="STRING" id="230819.A0A5C3LB18"/>
<gene>
    <name evidence="4" type="ORF">FA15DRAFT_663084</name>
</gene>
<evidence type="ECO:0000313" key="5">
    <source>
        <dbReference type="Proteomes" id="UP000307440"/>
    </source>
</evidence>
<dbReference type="AlphaFoldDB" id="A0A5C3LB18"/>
<evidence type="ECO:0000256" key="2">
    <source>
        <dbReference type="ARBA" id="ARBA00022857"/>
    </source>
</evidence>
<dbReference type="SUPFAM" id="SSF51735">
    <property type="entry name" value="NAD(P)-binding Rossmann-fold domains"/>
    <property type="match status" value="1"/>
</dbReference>
<comment type="similarity">
    <text evidence="1">Belongs to the NmrA-type oxidoreductase family.</text>
</comment>
<evidence type="ECO:0000256" key="1">
    <source>
        <dbReference type="ARBA" id="ARBA00006328"/>
    </source>
</evidence>
<keyword evidence="2" id="KW-0521">NADP</keyword>
<organism evidence="4 5">
    <name type="scientific">Coprinopsis marcescibilis</name>
    <name type="common">Agaric fungus</name>
    <name type="synonym">Psathyrella marcescibilis</name>
    <dbReference type="NCBI Taxonomy" id="230819"/>
    <lineage>
        <taxon>Eukaryota</taxon>
        <taxon>Fungi</taxon>
        <taxon>Dikarya</taxon>
        <taxon>Basidiomycota</taxon>
        <taxon>Agaricomycotina</taxon>
        <taxon>Agaricomycetes</taxon>
        <taxon>Agaricomycetidae</taxon>
        <taxon>Agaricales</taxon>
        <taxon>Agaricineae</taxon>
        <taxon>Psathyrellaceae</taxon>
        <taxon>Coprinopsis</taxon>
    </lineage>
</organism>
<name>A0A5C3LB18_COPMA</name>
<dbReference type="InterPro" id="IPR036291">
    <property type="entry name" value="NAD(P)-bd_dom_sf"/>
</dbReference>
<dbReference type="GO" id="GO:0005634">
    <property type="term" value="C:nucleus"/>
    <property type="evidence" value="ECO:0007669"/>
    <property type="project" value="TreeGrafter"/>
</dbReference>
<sequence length="318" mass="35229">MSEPKLVVVTGATGQQGSSVIEWLLREPAGKFTIRGVTRNPASEAAQRLASKGVEIVKADLSSLEETTAAFKGAWGVFGLTQFYEHGYDGEQLHGKNIVEAAKANDVKHLVWSTVEGREGECKAISWTSKAQIEDQVIASGIPYTFVYIPMYYENFWTSFFAPSYNEELGFNWTVGFLPDVPIFAFSVADLGGWVVPAFREPEAYAGKKIKVAVEYLALRDLASQFSEVYGEKAGLALELTKEAFEASRYADHPAAELMYLSWEFVIRAGPGSGYRDQNQTLAINPSAKTYREWLKDSQIVKDLVAKLKAEHEVKKTA</sequence>
<proteinExistence type="inferred from homology"/>
<dbReference type="InterPro" id="IPR051164">
    <property type="entry name" value="NmrA-like_oxidored"/>
</dbReference>
<accession>A0A5C3LB18</accession>
<dbReference type="Gene3D" id="3.90.25.10">
    <property type="entry name" value="UDP-galactose 4-epimerase, domain 1"/>
    <property type="match status" value="1"/>
</dbReference>
<dbReference type="EMBL" id="ML210147">
    <property type="protein sequence ID" value="TFK29812.1"/>
    <property type="molecule type" value="Genomic_DNA"/>
</dbReference>
<feature type="domain" description="NmrA-like" evidence="3">
    <location>
        <begin position="5"/>
        <end position="234"/>
    </location>
</feature>
<dbReference type="Proteomes" id="UP000307440">
    <property type="component" value="Unassembled WGS sequence"/>
</dbReference>
<dbReference type="Pfam" id="PF05368">
    <property type="entry name" value="NmrA"/>
    <property type="match status" value="1"/>
</dbReference>
<evidence type="ECO:0000313" key="4">
    <source>
        <dbReference type="EMBL" id="TFK29812.1"/>
    </source>
</evidence>
<protein>
    <submittedName>
        <fullName evidence="4">NmrA family protein</fullName>
    </submittedName>
</protein>
<reference evidence="4 5" key="1">
    <citation type="journal article" date="2019" name="Nat. Ecol. Evol.">
        <title>Megaphylogeny resolves global patterns of mushroom evolution.</title>
        <authorList>
            <person name="Varga T."/>
            <person name="Krizsan K."/>
            <person name="Foldi C."/>
            <person name="Dima B."/>
            <person name="Sanchez-Garcia M."/>
            <person name="Sanchez-Ramirez S."/>
            <person name="Szollosi G.J."/>
            <person name="Szarkandi J.G."/>
            <person name="Papp V."/>
            <person name="Albert L."/>
            <person name="Andreopoulos W."/>
            <person name="Angelini C."/>
            <person name="Antonin V."/>
            <person name="Barry K.W."/>
            <person name="Bougher N.L."/>
            <person name="Buchanan P."/>
            <person name="Buyck B."/>
            <person name="Bense V."/>
            <person name="Catcheside P."/>
            <person name="Chovatia M."/>
            <person name="Cooper J."/>
            <person name="Damon W."/>
            <person name="Desjardin D."/>
            <person name="Finy P."/>
            <person name="Geml J."/>
            <person name="Haridas S."/>
            <person name="Hughes K."/>
            <person name="Justo A."/>
            <person name="Karasinski D."/>
            <person name="Kautmanova I."/>
            <person name="Kiss B."/>
            <person name="Kocsube S."/>
            <person name="Kotiranta H."/>
            <person name="LaButti K.M."/>
            <person name="Lechner B.E."/>
            <person name="Liimatainen K."/>
            <person name="Lipzen A."/>
            <person name="Lukacs Z."/>
            <person name="Mihaltcheva S."/>
            <person name="Morgado L.N."/>
            <person name="Niskanen T."/>
            <person name="Noordeloos M.E."/>
            <person name="Ohm R.A."/>
            <person name="Ortiz-Santana B."/>
            <person name="Ovrebo C."/>
            <person name="Racz N."/>
            <person name="Riley R."/>
            <person name="Savchenko A."/>
            <person name="Shiryaev A."/>
            <person name="Soop K."/>
            <person name="Spirin V."/>
            <person name="Szebenyi C."/>
            <person name="Tomsovsky M."/>
            <person name="Tulloss R.E."/>
            <person name="Uehling J."/>
            <person name="Grigoriev I.V."/>
            <person name="Vagvolgyi C."/>
            <person name="Papp T."/>
            <person name="Martin F.M."/>
            <person name="Miettinen O."/>
            <person name="Hibbett D.S."/>
            <person name="Nagy L.G."/>
        </authorList>
    </citation>
    <scope>NUCLEOTIDE SEQUENCE [LARGE SCALE GENOMIC DNA]</scope>
    <source>
        <strain evidence="4 5">CBS 121175</strain>
    </source>
</reference>
<dbReference type="InterPro" id="IPR008030">
    <property type="entry name" value="NmrA-like"/>
</dbReference>